<dbReference type="GO" id="GO:0005506">
    <property type="term" value="F:iron ion binding"/>
    <property type="evidence" value="ECO:0007669"/>
    <property type="project" value="InterPro"/>
</dbReference>
<organism evidence="10 11">
    <name type="scientific">Penicillium antarcticum</name>
    <dbReference type="NCBI Taxonomy" id="416450"/>
    <lineage>
        <taxon>Eukaryota</taxon>
        <taxon>Fungi</taxon>
        <taxon>Dikarya</taxon>
        <taxon>Ascomycota</taxon>
        <taxon>Pezizomycotina</taxon>
        <taxon>Eurotiomycetes</taxon>
        <taxon>Eurotiomycetidae</taxon>
        <taxon>Eurotiales</taxon>
        <taxon>Aspergillaceae</taxon>
        <taxon>Penicillium</taxon>
    </lineage>
</organism>
<keyword evidence="5 7" id="KW-0408">Iron</keyword>
<dbReference type="Proteomes" id="UP000191672">
    <property type="component" value="Unassembled WGS sequence"/>
</dbReference>
<protein>
    <recommendedName>
        <fullName evidence="12">Cytochrome P450 alkane hydroxylase</fullName>
    </recommendedName>
</protein>
<feature type="chain" id="PRO_5013320137" description="Cytochrome P450 alkane hydroxylase" evidence="9">
    <location>
        <begin position="34"/>
        <end position="538"/>
    </location>
</feature>
<dbReference type="PANTHER" id="PTHR24287">
    <property type="entry name" value="P450, PUTATIVE (EUROFUNG)-RELATED"/>
    <property type="match status" value="1"/>
</dbReference>
<proteinExistence type="inferred from homology"/>
<dbReference type="Pfam" id="PF00067">
    <property type="entry name" value="p450"/>
    <property type="match status" value="1"/>
</dbReference>
<dbReference type="Gene3D" id="1.10.630.10">
    <property type="entry name" value="Cytochrome P450"/>
    <property type="match status" value="1"/>
</dbReference>
<dbReference type="GO" id="GO:0020037">
    <property type="term" value="F:heme binding"/>
    <property type="evidence" value="ECO:0007669"/>
    <property type="project" value="InterPro"/>
</dbReference>
<dbReference type="SUPFAM" id="SSF48264">
    <property type="entry name" value="Cytochrome P450"/>
    <property type="match status" value="1"/>
</dbReference>
<dbReference type="GO" id="GO:0016705">
    <property type="term" value="F:oxidoreductase activity, acting on paired donors, with incorporation or reduction of molecular oxygen"/>
    <property type="evidence" value="ECO:0007669"/>
    <property type="project" value="InterPro"/>
</dbReference>
<keyword evidence="11" id="KW-1185">Reference proteome</keyword>
<dbReference type="EMBL" id="MDYN01000029">
    <property type="protein sequence ID" value="OQD81153.1"/>
    <property type="molecule type" value="Genomic_DNA"/>
</dbReference>
<reference evidence="11" key="1">
    <citation type="journal article" date="2017" name="Nat. Microbiol.">
        <title>Global analysis of biosynthetic gene clusters reveals vast potential of secondary metabolite production in Penicillium species.</title>
        <authorList>
            <person name="Nielsen J.C."/>
            <person name="Grijseels S."/>
            <person name="Prigent S."/>
            <person name="Ji B."/>
            <person name="Dainat J."/>
            <person name="Nielsen K.F."/>
            <person name="Frisvad J.C."/>
            <person name="Workman M."/>
            <person name="Nielsen J."/>
        </authorList>
    </citation>
    <scope>NUCLEOTIDE SEQUENCE [LARGE SCALE GENOMIC DNA]</scope>
    <source>
        <strain evidence="11">IBT 31811</strain>
    </source>
</reference>
<accession>A0A1V6PW20</accession>
<dbReference type="PRINTS" id="PR00385">
    <property type="entry name" value="P450"/>
</dbReference>
<feature type="binding site" description="axial binding residue" evidence="7">
    <location>
        <position position="468"/>
    </location>
    <ligand>
        <name>heme</name>
        <dbReference type="ChEBI" id="CHEBI:30413"/>
    </ligand>
    <ligandPart>
        <name>Fe</name>
        <dbReference type="ChEBI" id="CHEBI:18248"/>
    </ligandPart>
</feature>
<evidence type="ECO:0000256" key="8">
    <source>
        <dbReference type="RuleBase" id="RU000461"/>
    </source>
</evidence>
<feature type="signal peptide" evidence="9">
    <location>
        <begin position="1"/>
        <end position="33"/>
    </location>
</feature>
<dbReference type="OrthoDB" id="1470350at2759"/>
<dbReference type="InterPro" id="IPR002401">
    <property type="entry name" value="Cyt_P450_E_grp-I"/>
</dbReference>
<evidence type="ECO:0000256" key="2">
    <source>
        <dbReference type="ARBA" id="ARBA00010617"/>
    </source>
</evidence>
<dbReference type="GO" id="GO:0004497">
    <property type="term" value="F:monooxygenase activity"/>
    <property type="evidence" value="ECO:0007669"/>
    <property type="project" value="UniProtKB-KW"/>
</dbReference>
<evidence type="ECO:0000256" key="5">
    <source>
        <dbReference type="ARBA" id="ARBA00023004"/>
    </source>
</evidence>
<dbReference type="PRINTS" id="PR00463">
    <property type="entry name" value="EP450I"/>
</dbReference>
<comment type="similarity">
    <text evidence="2 8">Belongs to the cytochrome P450 family.</text>
</comment>
<dbReference type="InterPro" id="IPR047146">
    <property type="entry name" value="Cyt_P450_E_CYP52_fungi"/>
</dbReference>
<keyword evidence="4 8" id="KW-0560">Oxidoreductase</keyword>
<comment type="caution">
    <text evidence="10">The sequence shown here is derived from an EMBL/GenBank/DDBJ whole genome shotgun (WGS) entry which is preliminary data.</text>
</comment>
<evidence type="ECO:0000313" key="11">
    <source>
        <dbReference type="Proteomes" id="UP000191672"/>
    </source>
</evidence>
<evidence type="ECO:0008006" key="12">
    <source>
        <dbReference type="Google" id="ProtNLM"/>
    </source>
</evidence>
<dbReference type="PROSITE" id="PS00086">
    <property type="entry name" value="CYTOCHROME_P450"/>
    <property type="match status" value="1"/>
</dbReference>
<evidence type="ECO:0000256" key="1">
    <source>
        <dbReference type="ARBA" id="ARBA00001971"/>
    </source>
</evidence>
<sequence>MIEDLLAGMSPGRAALWLLGLFVAFCVFRKVQAAVQISRLGARAPKIRFRLPYALDFIYKGHQANLVNRDIEFWDQTIMNAGGQTNVKTAELDAGISTRAIMTKDPENIKALLTGQFADYGKGEPFHKDWKEFLGDSIFATDGELWSRSRQLIRPMFARERIVDTEIFEKHVQKLIPLLGGSHSPSSSRVVDVGSLFFRYTLDAATDYLLGQGTDSLENPATRFAEAFRYVQQRQAELFRFGVFSFAMSRTEFRKNLKIMDDFIQPYIETVLFLSTDELDQKLSKRETFLDALARFTRDPRVLRDQLVAVLLAGRDTTAGTLSFCLFELSRNPEVVAKMRQEIRDRLGVGANSQKPTYTDLKEMKYLNAVLHETMRVYPVVPFNVRYSLRDTTLPRGGGPDGMAPVGVRANSRVIYSTMLMQRDPDLYDGPDSENYFDPAKWIPERWVSNWQPRPWHFIPFNGGPRICIGQQFATIEMGYTLIRILQAYERIIALPVNGKEKVEDPVLRFEVTLSPGSELNCVFLKEGEDVMPASKEY</sequence>
<gene>
    <name evidence="10" type="ORF">PENANT_c029G06045</name>
</gene>
<keyword evidence="7 8" id="KW-0349">Heme</keyword>
<evidence type="ECO:0000313" key="10">
    <source>
        <dbReference type="EMBL" id="OQD81153.1"/>
    </source>
</evidence>
<dbReference type="CDD" id="cd11063">
    <property type="entry name" value="CYP52"/>
    <property type="match status" value="1"/>
</dbReference>
<comment type="cofactor">
    <cofactor evidence="1 7">
        <name>heme</name>
        <dbReference type="ChEBI" id="CHEBI:30413"/>
    </cofactor>
</comment>
<dbReference type="STRING" id="416450.A0A1V6PW20"/>
<evidence type="ECO:0000256" key="6">
    <source>
        <dbReference type="ARBA" id="ARBA00023033"/>
    </source>
</evidence>
<evidence type="ECO:0000256" key="4">
    <source>
        <dbReference type="ARBA" id="ARBA00023002"/>
    </source>
</evidence>
<dbReference type="PANTHER" id="PTHR24287:SF5">
    <property type="entry name" value="P450, PUTATIVE (EUROFUNG)-RELATED"/>
    <property type="match status" value="1"/>
</dbReference>
<evidence type="ECO:0000256" key="7">
    <source>
        <dbReference type="PIRSR" id="PIRSR602401-1"/>
    </source>
</evidence>
<dbReference type="AlphaFoldDB" id="A0A1V6PW20"/>
<keyword evidence="6 8" id="KW-0503">Monooxygenase</keyword>
<dbReference type="InterPro" id="IPR017972">
    <property type="entry name" value="Cyt_P450_CS"/>
</dbReference>
<dbReference type="GO" id="GO:0043386">
    <property type="term" value="P:mycotoxin biosynthetic process"/>
    <property type="evidence" value="ECO:0007669"/>
    <property type="project" value="UniProtKB-ARBA"/>
</dbReference>
<evidence type="ECO:0000256" key="9">
    <source>
        <dbReference type="SAM" id="SignalP"/>
    </source>
</evidence>
<name>A0A1V6PW20_9EURO</name>
<dbReference type="InterPro" id="IPR001128">
    <property type="entry name" value="Cyt_P450"/>
</dbReference>
<keyword evidence="3 7" id="KW-0479">Metal-binding</keyword>
<evidence type="ECO:0000256" key="3">
    <source>
        <dbReference type="ARBA" id="ARBA00022723"/>
    </source>
</evidence>
<dbReference type="InterPro" id="IPR036396">
    <property type="entry name" value="Cyt_P450_sf"/>
</dbReference>
<keyword evidence="9" id="KW-0732">Signal</keyword>